<accession>X1J6H7</accession>
<name>X1J6H7_9ZZZZ</name>
<comment type="caution">
    <text evidence="1">The sequence shown here is derived from an EMBL/GenBank/DDBJ whole genome shotgun (WGS) entry which is preliminary data.</text>
</comment>
<organism evidence="1">
    <name type="scientific">marine sediment metagenome</name>
    <dbReference type="NCBI Taxonomy" id="412755"/>
    <lineage>
        <taxon>unclassified sequences</taxon>
        <taxon>metagenomes</taxon>
        <taxon>ecological metagenomes</taxon>
    </lineage>
</organism>
<proteinExistence type="predicted"/>
<evidence type="ECO:0000313" key="1">
    <source>
        <dbReference type="EMBL" id="GAH65358.1"/>
    </source>
</evidence>
<dbReference type="AlphaFoldDB" id="X1J6H7"/>
<feature type="non-terminal residue" evidence="1">
    <location>
        <position position="1"/>
    </location>
</feature>
<protein>
    <submittedName>
        <fullName evidence="1">Uncharacterized protein</fullName>
    </submittedName>
</protein>
<sequence length="91" mass="10006">WISCTIALPDGNDIGDIDTDTIVLNDNEEIGPVWSRTNQGANKLLVKLSRYQTQEMLNGVEGLVELTVSGELIDGMEFKGSDTIRVIKRGQ</sequence>
<gene>
    <name evidence="1" type="ORF">S03H2_40851</name>
</gene>
<dbReference type="EMBL" id="BARU01025347">
    <property type="protein sequence ID" value="GAH65358.1"/>
    <property type="molecule type" value="Genomic_DNA"/>
</dbReference>
<reference evidence="1" key="1">
    <citation type="journal article" date="2014" name="Front. Microbiol.">
        <title>High frequency of phylogenetically diverse reductive dehalogenase-homologous genes in deep subseafloor sedimentary metagenomes.</title>
        <authorList>
            <person name="Kawai M."/>
            <person name="Futagami T."/>
            <person name="Toyoda A."/>
            <person name="Takaki Y."/>
            <person name="Nishi S."/>
            <person name="Hori S."/>
            <person name="Arai W."/>
            <person name="Tsubouchi T."/>
            <person name="Morono Y."/>
            <person name="Uchiyama I."/>
            <person name="Ito T."/>
            <person name="Fujiyama A."/>
            <person name="Inagaki F."/>
            <person name="Takami H."/>
        </authorList>
    </citation>
    <scope>NUCLEOTIDE SEQUENCE</scope>
    <source>
        <strain evidence="1">Expedition CK06-06</strain>
    </source>
</reference>